<evidence type="ECO:0000256" key="18">
    <source>
        <dbReference type="ARBA" id="ARBA00034491"/>
    </source>
</evidence>
<evidence type="ECO:0000256" key="5">
    <source>
        <dbReference type="ARBA" id="ARBA00007372"/>
    </source>
</evidence>
<feature type="region of interest" description="Disordered" evidence="22">
    <location>
        <begin position="764"/>
        <end position="783"/>
    </location>
</feature>
<keyword evidence="10" id="KW-0805">Transcription regulation</keyword>
<protein>
    <recommendedName>
        <fullName evidence="21">26S proteasome complex subunit dss-1</fullName>
    </recommendedName>
</protein>
<dbReference type="GO" id="GO:0006406">
    <property type="term" value="P:mRNA export from nucleus"/>
    <property type="evidence" value="ECO:0007669"/>
    <property type="project" value="UniProtKB-UniRule"/>
</dbReference>
<keyword evidence="14 19" id="KW-1015">Disulfide bond</keyword>
<comment type="similarity">
    <text evidence="18 21">Belongs to the DSS1/SEM1 family.</text>
</comment>
<evidence type="ECO:0000313" key="25">
    <source>
        <dbReference type="EMBL" id="KRX40320.1"/>
    </source>
</evidence>
<feature type="domain" description="EGF-like" evidence="24">
    <location>
        <begin position="269"/>
        <end position="305"/>
    </location>
</feature>
<accession>A0A0V0TMZ8</accession>
<dbReference type="InterPro" id="IPR007834">
    <property type="entry name" value="DSS1_SEM1"/>
</dbReference>
<dbReference type="SMART" id="SM00181">
    <property type="entry name" value="EGF"/>
    <property type="match status" value="2"/>
</dbReference>
<dbReference type="GO" id="GO:0043248">
    <property type="term" value="P:proteasome assembly"/>
    <property type="evidence" value="ECO:0007669"/>
    <property type="project" value="UniProtKB-UniRule"/>
</dbReference>
<dbReference type="Pfam" id="PF10200">
    <property type="entry name" value="Ndufs5"/>
    <property type="match status" value="1"/>
</dbReference>
<evidence type="ECO:0000256" key="17">
    <source>
        <dbReference type="ARBA" id="ARBA00025232"/>
    </source>
</evidence>
<feature type="compositionally biased region" description="Basic and acidic residues" evidence="22">
    <location>
        <begin position="442"/>
        <end position="458"/>
    </location>
</feature>
<dbReference type="PANTHER" id="PTHR21268">
    <property type="entry name" value="NADH DEHYDROGENASE [UBIQUINONE] IRON-SULFUR PROTEIN 5"/>
    <property type="match status" value="1"/>
</dbReference>
<keyword evidence="16 21" id="KW-0539">Nucleus</keyword>
<feature type="region of interest" description="Disordered" evidence="22">
    <location>
        <begin position="441"/>
        <end position="492"/>
    </location>
</feature>
<keyword evidence="7" id="KW-0679">Respiratory chain</keyword>
<evidence type="ECO:0000256" key="16">
    <source>
        <dbReference type="ARBA" id="ARBA00023242"/>
    </source>
</evidence>
<keyword evidence="13 23" id="KW-0472">Membrane</keyword>
<dbReference type="PROSITE" id="PS51808">
    <property type="entry name" value="CHCH"/>
    <property type="match status" value="1"/>
</dbReference>
<keyword evidence="6" id="KW-0813">Transport</keyword>
<dbReference type="Pfam" id="PF05793">
    <property type="entry name" value="TFIIF_alpha"/>
    <property type="match status" value="1"/>
</dbReference>
<evidence type="ECO:0000256" key="6">
    <source>
        <dbReference type="ARBA" id="ARBA00022448"/>
    </source>
</evidence>
<dbReference type="InterPro" id="IPR000742">
    <property type="entry name" value="EGF"/>
</dbReference>
<evidence type="ECO:0000256" key="4">
    <source>
        <dbReference type="ARBA" id="ARBA00004637"/>
    </source>
</evidence>
<dbReference type="Pfam" id="PF05160">
    <property type="entry name" value="DSS1_SEM1"/>
    <property type="match status" value="1"/>
</dbReference>
<feature type="domain" description="EGF-like" evidence="24">
    <location>
        <begin position="307"/>
        <end position="344"/>
    </location>
</feature>
<evidence type="ECO:0000256" key="2">
    <source>
        <dbReference type="ARBA" id="ARBA00004123"/>
    </source>
</evidence>
<comment type="function">
    <text evidence="21">Component of the 26S proteasome, a multiprotein complex involved in the ATP-dependent degradation of ubiquitinated proteins.</text>
</comment>
<sequence>LSVFCRRASVCTAAAFRVLYPLLFSNLNPRAFFVMDRMFEIVLLALIFGGFDHCFFAGGINCPEFKMSSDILNFTFETRPTADECVSEVPGHYIFERTFHIIDNFERACNYYYHGHLLWNRNRFIDEYKSFKSYSPWYNQGYAIRKWDLNGPEEAATGISEGILRVDRLYRRKNMIRNDSSVIYEDIITSIPKGGDFKVLLCSLIVDKSVKGKFENYGEDSFNILWEPCTQRSSPKFYCRMPAVAQNYYVGTKPAICKPGYGGFYCLLKADSCENLRCSGSGQCFLGVEGNRCFCYAGFNGDECEDKVDPCMGITCNNRGSCTVKNAHPVCVCNDENYTGAFCERRRPGLVGPLINGPLQDVFATMLTHQGTPCENFEMNYMRCMEAYGQILGKRYCDLELRDFYECVYKTKRENRFMTIRHERSRQVFIMNTENVSNKEGAFNKDLKKSNQPNKEDDPYSWFEDDEFEEFSDGDCSDGELPENSEENTEDLWEDNWDDDNVEEDFSVRLHRERAKNEVEKQDTEEPMMEYVKKVPIKLKQMKLRIVGLEKEAGQKVREARAGQKQFASKEHLPLRLAVEANCKVRHYRGIRDGVISNYSDYWIFEKNGKNAFDAYLVGEIYNLIPVRDRKAMSIEEVEEHFKRRREIVLNQFALRARIRRPGEENDDDDESESALWKANNKDQQCKKSSKIDQFSGHQNEKCEKGAYKTETDKRNDHEDGVVMEESDDGDEDGREVDCISSGVELEEKMLVGIDEELTDAFQSVDESEQDDENAENDKQGGVINQNSLCKFVVQEQESNSDSEDFDSEDIKPLFLLQCKTDVKPVSSKRKVELDSLAEQKPKKKAKLPNAGTDSDGSKFRIMEEEVRHCFQRHPMSTTDLVAKFKSRCKK</sequence>
<evidence type="ECO:0000256" key="15">
    <source>
        <dbReference type="ARBA" id="ARBA00023163"/>
    </source>
</evidence>
<dbReference type="GO" id="GO:0003677">
    <property type="term" value="F:DNA binding"/>
    <property type="evidence" value="ECO:0007669"/>
    <property type="project" value="UniProtKB-KW"/>
</dbReference>
<dbReference type="OrthoDB" id="9992197at2759"/>
<dbReference type="GO" id="GO:0006367">
    <property type="term" value="P:transcription initiation at RNA polymerase II promoter"/>
    <property type="evidence" value="ECO:0007669"/>
    <property type="project" value="InterPro"/>
</dbReference>
<feature type="compositionally biased region" description="Acidic residues" evidence="22">
    <location>
        <begin position="722"/>
        <end position="735"/>
    </location>
</feature>
<dbReference type="Proteomes" id="UP000055048">
    <property type="component" value="Unassembled WGS sequence"/>
</dbReference>
<evidence type="ECO:0000256" key="1">
    <source>
        <dbReference type="ARBA" id="ARBA00003195"/>
    </source>
</evidence>
<evidence type="ECO:0000256" key="14">
    <source>
        <dbReference type="ARBA" id="ARBA00023157"/>
    </source>
</evidence>
<keyword evidence="9" id="KW-0249">Electron transport</keyword>
<keyword evidence="8" id="KW-0999">Mitochondrion inner membrane</keyword>
<dbReference type="InterPro" id="IPR019342">
    <property type="entry name" value="NADH_UbQ_OxRdtase_FeS-su5"/>
</dbReference>
<dbReference type="EMBL" id="JYDJ01000203">
    <property type="protein sequence ID" value="KRX40320.1"/>
    <property type="molecule type" value="Genomic_DNA"/>
</dbReference>
<evidence type="ECO:0000256" key="3">
    <source>
        <dbReference type="ARBA" id="ARBA00004569"/>
    </source>
</evidence>
<feature type="disulfide bond" evidence="20">
    <location>
        <begin position="295"/>
        <end position="304"/>
    </location>
</feature>
<dbReference type="InterPro" id="IPR008851">
    <property type="entry name" value="TFIIF-alpha"/>
</dbReference>
<keyword evidence="11" id="KW-0238">DNA-binding</keyword>
<evidence type="ECO:0000259" key="24">
    <source>
        <dbReference type="PROSITE" id="PS50026"/>
    </source>
</evidence>
<evidence type="ECO:0000256" key="8">
    <source>
        <dbReference type="ARBA" id="ARBA00022792"/>
    </source>
</evidence>
<keyword evidence="20" id="KW-0245">EGF-like domain</keyword>
<comment type="subcellular location">
    <subcellularLocation>
        <location evidence="4">Mitochondrion inner membrane</location>
        <topology evidence="4">Peripheral membrane protein</topology>
    </subcellularLocation>
    <subcellularLocation>
        <location evidence="3">Mitochondrion intermembrane space</location>
    </subcellularLocation>
    <subcellularLocation>
        <location evidence="2 21">Nucleus</location>
    </subcellularLocation>
</comment>
<proteinExistence type="inferred from homology"/>
<reference evidence="25 26" key="1">
    <citation type="submission" date="2015-01" db="EMBL/GenBank/DDBJ databases">
        <title>Evolution of Trichinella species and genotypes.</title>
        <authorList>
            <person name="Korhonen P.K."/>
            <person name="Edoardo P."/>
            <person name="Giuseppe L.R."/>
            <person name="Gasser R.B."/>
        </authorList>
    </citation>
    <scope>NUCLEOTIDE SEQUENCE [LARGE SCALE GENOMIC DNA]</scope>
    <source>
        <strain evidence="25">ISS417</strain>
    </source>
</reference>
<dbReference type="GO" id="GO:0005743">
    <property type="term" value="C:mitochondrial inner membrane"/>
    <property type="evidence" value="ECO:0007669"/>
    <property type="project" value="UniProtKB-SubCell"/>
</dbReference>
<evidence type="ECO:0000256" key="11">
    <source>
        <dbReference type="ARBA" id="ARBA00023125"/>
    </source>
</evidence>
<keyword evidence="23" id="KW-1133">Transmembrane helix</keyword>
<feature type="region of interest" description="Disordered" evidence="22">
    <location>
        <begin position="688"/>
        <end position="736"/>
    </location>
</feature>
<dbReference type="GO" id="GO:0032968">
    <property type="term" value="P:positive regulation of transcription elongation by RNA polymerase II"/>
    <property type="evidence" value="ECO:0007669"/>
    <property type="project" value="InterPro"/>
</dbReference>
<comment type="function">
    <text evidence="17">TFIIF is a general transcription initiation factor that binds to RNA polymerase II and helps to recruit it to the initiation complex in collaboration with TFIIB. It promotes transcription elongation.</text>
</comment>
<feature type="compositionally biased region" description="Basic and acidic residues" evidence="22">
    <location>
        <begin position="830"/>
        <end position="841"/>
    </location>
</feature>
<feature type="region of interest" description="Disordered" evidence="22">
    <location>
        <begin position="825"/>
        <end position="859"/>
    </location>
</feature>
<dbReference type="AlphaFoldDB" id="A0A0V0TMZ8"/>
<feature type="transmembrane region" description="Helical" evidence="23">
    <location>
        <begin position="38"/>
        <end position="60"/>
    </location>
</feature>
<dbReference type="CDD" id="cd13768">
    <property type="entry name" value="DSS1_Sem1"/>
    <property type="match status" value="1"/>
</dbReference>
<evidence type="ECO:0000256" key="7">
    <source>
        <dbReference type="ARBA" id="ARBA00022660"/>
    </source>
</evidence>
<evidence type="ECO:0000256" key="19">
    <source>
        <dbReference type="PIRSR" id="PIRSR619342-50"/>
    </source>
</evidence>
<evidence type="ECO:0000256" key="13">
    <source>
        <dbReference type="ARBA" id="ARBA00023136"/>
    </source>
</evidence>
<feature type="compositionally biased region" description="Acidic residues" evidence="22">
    <location>
        <begin position="766"/>
        <end position="775"/>
    </location>
</feature>
<keyword evidence="23" id="KW-0812">Transmembrane</keyword>
<evidence type="ECO:0000256" key="9">
    <source>
        <dbReference type="ARBA" id="ARBA00022982"/>
    </source>
</evidence>
<dbReference type="PROSITE" id="PS01186">
    <property type="entry name" value="EGF_2"/>
    <property type="match status" value="1"/>
</dbReference>
<dbReference type="SMART" id="SM01385">
    <property type="entry name" value="DSS1_SEM1"/>
    <property type="match status" value="1"/>
</dbReference>
<feature type="compositionally biased region" description="Acidic residues" evidence="22">
    <location>
        <begin position="463"/>
        <end position="492"/>
    </location>
</feature>
<keyword evidence="12" id="KW-0496">Mitochondrion</keyword>
<comment type="similarity">
    <text evidence="5">Belongs to the complex I NDUFS5 subunit family.</text>
</comment>
<dbReference type="GO" id="GO:0005758">
    <property type="term" value="C:mitochondrial intermembrane space"/>
    <property type="evidence" value="ECO:0007669"/>
    <property type="project" value="UniProtKB-SubCell"/>
</dbReference>
<dbReference type="Gene3D" id="1.10.10.10">
    <property type="entry name" value="Winged helix-like DNA-binding domain superfamily/Winged helix DNA-binding domain"/>
    <property type="match status" value="1"/>
</dbReference>
<comment type="caution">
    <text evidence="20">Lacks conserved residue(s) required for the propagation of feature annotation.</text>
</comment>
<evidence type="ECO:0000313" key="26">
    <source>
        <dbReference type="Proteomes" id="UP000055048"/>
    </source>
</evidence>
<keyword evidence="15" id="KW-0804">Transcription</keyword>
<dbReference type="InterPro" id="IPR036388">
    <property type="entry name" value="WH-like_DNA-bd_sf"/>
</dbReference>
<feature type="non-terminal residue" evidence="25">
    <location>
        <position position="1"/>
    </location>
</feature>
<dbReference type="SUPFAM" id="SSF50916">
    <property type="entry name" value="Rap30/74 interaction domains"/>
    <property type="match status" value="1"/>
</dbReference>
<feature type="disulfide bond" evidence="19">
    <location>
        <begin position="374"/>
        <end position="407"/>
    </location>
</feature>
<evidence type="ECO:0000256" key="21">
    <source>
        <dbReference type="RuleBase" id="RU369057"/>
    </source>
</evidence>
<feature type="compositionally biased region" description="Basic and acidic residues" evidence="22">
    <location>
        <begin position="699"/>
        <end position="721"/>
    </location>
</feature>
<evidence type="ECO:0000256" key="20">
    <source>
        <dbReference type="PROSITE-ProRule" id="PRU00076"/>
    </source>
</evidence>
<dbReference type="PROSITE" id="PS50026">
    <property type="entry name" value="EGF_3"/>
    <property type="match status" value="2"/>
</dbReference>
<dbReference type="InterPro" id="IPR011039">
    <property type="entry name" value="TFIIF_interaction"/>
</dbReference>
<keyword evidence="21" id="KW-0647">Proteasome</keyword>
<evidence type="ECO:0000256" key="12">
    <source>
        <dbReference type="ARBA" id="ARBA00023128"/>
    </source>
</evidence>
<keyword evidence="26" id="KW-1185">Reference proteome</keyword>
<name>A0A0V0TMZ8_9BILA</name>
<gene>
    <name evidence="25" type="primary">TfIIFalpha</name>
    <name evidence="25" type="ORF">T05_13928</name>
</gene>
<dbReference type="GO" id="GO:0008541">
    <property type="term" value="C:proteasome regulatory particle, lid subcomplex"/>
    <property type="evidence" value="ECO:0007669"/>
    <property type="project" value="UniProtKB-UniRule"/>
</dbReference>
<comment type="caution">
    <text evidence="25">The sequence shown here is derived from an EMBL/GenBank/DDBJ whole genome shotgun (WGS) entry which is preliminary data.</text>
</comment>
<dbReference type="PANTHER" id="PTHR21268:SF2">
    <property type="entry name" value="NADH DEHYDROGENASE [UBIQUINONE] IRON-SULFUR PROTEIN 5"/>
    <property type="match status" value="1"/>
</dbReference>
<organism evidence="25 26">
    <name type="scientific">Trichinella murrelli</name>
    <dbReference type="NCBI Taxonomy" id="144512"/>
    <lineage>
        <taxon>Eukaryota</taxon>
        <taxon>Metazoa</taxon>
        <taxon>Ecdysozoa</taxon>
        <taxon>Nematoda</taxon>
        <taxon>Enoplea</taxon>
        <taxon>Dorylaimia</taxon>
        <taxon>Trichinellida</taxon>
        <taxon>Trichinellidae</taxon>
        <taxon>Trichinella</taxon>
    </lineage>
</organism>
<dbReference type="GO" id="GO:0005634">
    <property type="term" value="C:nucleus"/>
    <property type="evidence" value="ECO:0007669"/>
    <property type="project" value="UniProtKB-SubCell"/>
</dbReference>
<dbReference type="PROSITE" id="PS00022">
    <property type="entry name" value="EGF_1"/>
    <property type="match status" value="1"/>
</dbReference>
<evidence type="ECO:0000256" key="23">
    <source>
        <dbReference type="SAM" id="Phobius"/>
    </source>
</evidence>
<dbReference type="Gene3D" id="2.10.25.10">
    <property type="entry name" value="Laminin"/>
    <property type="match status" value="1"/>
</dbReference>
<evidence type="ECO:0000256" key="10">
    <source>
        <dbReference type="ARBA" id="ARBA00023015"/>
    </source>
</evidence>
<evidence type="ECO:0000256" key="22">
    <source>
        <dbReference type="SAM" id="MobiDB-lite"/>
    </source>
</evidence>
<feature type="disulfide bond" evidence="19">
    <location>
        <begin position="384"/>
        <end position="397"/>
    </location>
</feature>
<comment type="function">
    <text evidence="1">Accessory subunit of the mitochondrial membrane respiratory chain NADH dehydrogenase (Complex I), that is believed not to be involved in catalysis. Complex I functions in the transfer of electrons from NADH to the respiratory chain. The immediate electron acceptor for the enzyme is believed to be ubiquinone.</text>
</comment>